<dbReference type="AlphaFoldDB" id="A0A1K0IHX3"/>
<dbReference type="EMBL" id="FMSH01000277">
    <property type="protein sequence ID" value="SCU76940.1"/>
    <property type="molecule type" value="Genomic_DNA"/>
</dbReference>
<gene>
    <name evidence="2" type="ORF">CNECB9_3480097</name>
</gene>
<sequence>MFGERLAVALGQPVVVENRGGAGGLAGAAAGAKSAPDGQTLVLGSDYAFTIYPQLAKTPYDPVKGFVPVGLIANVPMVLVVNHNRVGARNIKELIALAKANPGKFSIASPETVPPIIWRRSTSSIRLASSCRMFPTRVRHRR</sequence>
<dbReference type="InterPro" id="IPR005064">
    <property type="entry name" value="BUG"/>
</dbReference>
<protein>
    <recommendedName>
        <fullName evidence="3">Extra-cytoplasmic solute receptor</fullName>
    </recommendedName>
</protein>
<dbReference type="Gene3D" id="3.40.190.10">
    <property type="entry name" value="Periplasmic binding protein-like II"/>
    <property type="match status" value="1"/>
</dbReference>
<dbReference type="PANTHER" id="PTHR42928">
    <property type="entry name" value="TRICARBOXYLATE-BINDING PROTEIN"/>
    <property type="match status" value="1"/>
</dbReference>
<organism evidence="2">
    <name type="scientific">Cupriavidus necator</name>
    <name type="common">Alcaligenes eutrophus</name>
    <name type="synonym">Ralstonia eutropha</name>
    <dbReference type="NCBI Taxonomy" id="106590"/>
    <lineage>
        <taxon>Bacteria</taxon>
        <taxon>Pseudomonadati</taxon>
        <taxon>Pseudomonadota</taxon>
        <taxon>Betaproteobacteria</taxon>
        <taxon>Burkholderiales</taxon>
        <taxon>Burkholderiaceae</taxon>
        <taxon>Cupriavidus</taxon>
    </lineage>
</organism>
<reference evidence="2" key="1">
    <citation type="submission" date="2016-09" db="EMBL/GenBank/DDBJ databases">
        <authorList>
            <person name="Capua I."/>
            <person name="De Benedictis P."/>
            <person name="Joannis T."/>
            <person name="Lombin L.H."/>
            <person name="Cattoli G."/>
        </authorList>
    </citation>
    <scope>NUCLEOTIDE SEQUENCE</scope>
    <source>
        <strain evidence="2">B9</strain>
    </source>
</reference>
<dbReference type="Pfam" id="PF03401">
    <property type="entry name" value="TctC"/>
    <property type="match status" value="1"/>
</dbReference>
<name>A0A1K0IHX3_CUPNE</name>
<dbReference type="InterPro" id="IPR042100">
    <property type="entry name" value="Bug_dom1"/>
</dbReference>
<proteinExistence type="inferred from homology"/>
<evidence type="ECO:0008006" key="3">
    <source>
        <dbReference type="Google" id="ProtNLM"/>
    </source>
</evidence>
<comment type="similarity">
    <text evidence="1">Belongs to the UPF0065 (bug) family.</text>
</comment>
<evidence type="ECO:0000313" key="2">
    <source>
        <dbReference type="EMBL" id="SCU76940.1"/>
    </source>
</evidence>
<dbReference type="PANTHER" id="PTHR42928:SF5">
    <property type="entry name" value="BLR1237 PROTEIN"/>
    <property type="match status" value="1"/>
</dbReference>
<evidence type="ECO:0000256" key="1">
    <source>
        <dbReference type="ARBA" id="ARBA00006987"/>
    </source>
</evidence>
<dbReference type="Gene3D" id="3.40.190.150">
    <property type="entry name" value="Bordetella uptake gene, domain 1"/>
    <property type="match status" value="1"/>
</dbReference>
<accession>A0A1K0IHX3</accession>